<sequence>MRRRPCSARLWIFAALSMVVIVAKAAMFGAHAQRRGVSAQLS</sequence>
<evidence type="ECO:0000313" key="1">
    <source>
        <dbReference type="EMBL" id="OTP74376.1"/>
    </source>
</evidence>
<name>A0A242MU88_CABSO</name>
<accession>A0A242MU88</accession>
<comment type="caution">
    <text evidence="1">The sequence shown here is derived from an EMBL/GenBank/DDBJ whole genome shotgun (WGS) entry which is preliminary data.</text>
</comment>
<protein>
    <submittedName>
        <fullName evidence="1">Uncharacterized protein</fullName>
    </submittedName>
</protein>
<evidence type="ECO:0000313" key="2">
    <source>
        <dbReference type="Proteomes" id="UP000194546"/>
    </source>
</evidence>
<dbReference type="AlphaFoldDB" id="A0A242MU88"/>
<proteinExistence type="predicted"/>
<gene>
    <name evidence="1" type="ORF">PAMC26510_16860</name>
</gene>
<organism evidence="1 2">
    <name type="scientific">Caballeronia sordidicola</name>
    <name type="common">Burkholderia sordidicola</name>
    <dbReference type="NCBI Taxonomy" id="196367"/>
    <lineage>
        <taxon>Bacteria</taxon>
        <taxon>Pseudomonadati</taxon>
        <taxon>Pseudomonadota</taxon>
        <taxon>Betaproteobacteria</taxon>
        <taxon>Burkholderiales</taxon>
        <taxon>Burkholderiaceae</taxon>
        <taxon>Caballeronia</taxon>
    </lineage>
</organism>
<dbReference type="EMBL" id="NBTY01000087">
    <property type="protein sequence ID" value="OTP74376.1"/>
    <property type="molecule type" value="Genomic_DNA"/>
</dbReference>
<dbReference type="Proteomes" id="UP000194546">
    <property type="component" value="Unassembled WGS sequence"/>
</dbReference>
<reference evidence="1 2" key="1">
    <citation type="submission" date="2017-03" db="EMBL/GenBank/DDBJ databases">
        <title>Genome analysis of strain PAMC 26510.</title>
        <authorList>
            <person name="Oh H.-M."/>
            <person name="Yang J.-A."/>
        </authorList>
    </citation>
    <scope>NUCLEOTIDE SEQUENCE [LARGE SCALE GENOMIC DNA]</scope>
    <source>
        <strain evidence="1 2">PAMC 26510</strain>
    </source>
</reference>